<dbReference type="eggNOG" id="COG1309">
    <property type="taxonomic scope" value="Bacteria"/>
</dbReference>
<dbReference type="InterPro" id="IPR009057">
    <property type="entry name" value="Homeodomain-like_sf"/>
</dbReference>
<dbReference type="Pfam" id="PF21597">
    <property type="entry name" value="TetR_C_43"/>
    <property type="match status" value="1"/>
</dbReference>
<dbReference type="GO" id="GO:0000976">
    <property type="term" value="F:transcription cis-regulatory region binding"/>
    <property type="evidence" value="ECO:0007669"/>
    <property type="project" value="TreeGrafter"/>
</dbReference>
<feature type="DNA-binding region" description="H-T-H motif" evidence="4">
    <location>
        <begin position="46"/>
        <end position="65"/>
    </location>
</feature>
<sequence length="207" mass="22276">MPEKPPRQGTSAARAPRRVRADAQRNLKTLIKAALDVFAASGVDAPVREIAEKAGVGVGTLYRHFPQRSDLIVAVFRSGVDCCADAAETLADEHPPLEALSRWMQHYVDFIATKRGLAAALYSGNPAYDSLPAYFEQRLVPALKSLLDKAGAAGEVRRDVDPFDLLKAVAQLCNSAPGGDPEHTNRMVALLIDGLRYGAGKETRPGD</sequence>
<dbReference type="SUPFAM" id="SSF46689">
    <property type="entry name" value="Homeodomain-like"/>
    <property type="match status" value="1"/>
</dbReference>
<dbReference type="EMBL" id="CP002418">
    <property type="protein sequence ID" value="ADU42695.1"/>
    <property type="molecule type" value="Genomic_DNA"/>
</dbReference>
<dbReference type="PANTHER" id="PTHR30055:SF234">
    <property type="entry name" value="HTH-TYPE TRANSCRIPTIONAL REGULATOR BETI"/>
    <property type="match status" value="1"/>
</dbReference>
<dbReference type="PROSITE" id="PS50977">
    <property type="entry name" value="HTH_TETR_2"/>
    <property type="match status" value="1"/>
</dbReference>
<dbReference type="InterPro" id="IPR049445">
    <property type="entry name" value="TetR_SbtR-like_C"/>
</dbReference>
<dbReference type="KEGG" id="rpx:Rpdx1_1069"/>
<dbReference type="GO" id="GO:0003700">
    <property type="term" value="F:DNA-binding transcription factor activity"/>
    <property type="evidence" value="ECO:0007669"/>
    <property type="project" value="TreeGrafter"/>
</dbReference>
<gene>
    <name evidence="6" type="ordered locus">Rpdx1_1069</name>
</gene>
<dbReference type="PRINTS" id="PR00455">
    <property type="entry name" value="HTHTETR"/>
</dbReference>
<dbReference type="AlphaFoldDB" id="E6VCJ0"/>
<evidence type="ECO:0000259" key="5">
    <source>
        <dbReference type="PROSITE" id="PS50977"/>
    </source>
</evidence>
<dbReference type="PANTHER" id="PTHR30055">
    <property type="entry name" value="HTH-TYPE TRANSCRIPTIONAL REGULATOR RUTR"/>
    <property type="match status" value="1"/>
</dbReference>
<protein>
    <submittedName>
        <fullName evidence="6">Regulatory protein TetR</fullName>
    </submittedName>
</protein>
<accession>E6VCJ0</accession>
<dbReference type="BioCyc" id="RPAL652103:RPDX1_RS05290-MONOMER"/>
<keyword evidence="1" id="KW-0805">Transcription regulation</keyword>
<evidence type="ECO:0000256" key="1">
    <source>
        <dbReference type="ARBA" id="ARBA00023015"/>
    </source>
</evidence>
<dbReference type="HOGENOM" id="CLU_069356_17_1_5"/>
<evidence type="ECO:0000313" key="6">
    <source>
        <dbReference type="EMBL" id="ADU42695.1"/>
    </source>
</evidence>
<dbReference type="Gene3D" id="1.10.357.10">
    <property type="entry name" value="Tetracycline Repressor, domain 2"/>
    <property type="match status" value="1"/>
</dbReference>
<dbReference type="InterPro" id="IPR036271">
    <property type="entry name" value="Tet_transcr_reg_TetR-rel_C_sf"/>
</dbReference>
<proteinExistence type="predicted"/>
<keyword evidence="3" id="KW-0804">Transcription</keyword>
<dbReference type="InterPro" id="IPR050109">
    <property type="entry name" value="HTH-type_TetR-like_transc_reg"/>
</dbReference>
<evidence type="ECO:0000256" key="2">
    <source>
        <dbReference type="ARBA" id="ARBA00023125"/>
    </source>
</evidence>
<dbReference type="InterPro" id="IPR001647">
    <property type="entry name" value="HTH_TetR"/>
</dbReference>
<dbReference type="Proteomes" id="UP000001402">
    <property type="component" value="Chromosome"/>
</dbReference>
<evidence type="ECO:0000313" key="7">
    <source>
        <dbReference type="Proteomes" id="UP000001402"/>
    </source>
</evidence>
<keyword evidence="2 4" id="KW-0238">DNA-binding</keyword>
<name>E6VCJ0_RHOPX</name>
<reference evidence="6" key="1">
    <citation type="submission" date="2010-12" db="EMBL/GenBank/DDBJ databases">
        <title>Complete sequence of Rhodopseudomonas palustris DX-1.</title>
        <authorList>
            <consortium name="US DOE Joint Genome Institute"/>
            <person name="Lucas S."/>
            <person name="Copeland A."/>
            <person name="Lapidus A."/>
            <person name="Cheng J.-F."/>
            <person name="Goodwin L."/>
            <person name="Pitluck S."/>
            <person name="Misra M."/>
            <person name="Chertkov O."/>
            <person name="Detter J.C."/>
            <person name="Han C."/>
            <person name="Tapia R."/>
            <person name="Land M."/>
            <person name="Hauser L."/>
            <person name="Kyrpides N."/>
            <person name="Ivanova N."/>
            <person name="Ovchinnikova G."/>
            <person name="Logan B."/>
            <person name="Oda Y."/>
            <person name="Harwood C."/>
            <person name="Woyke T."/>
        </authorList>
    </citation>
    <scope>NUCLEOTIDE SEQUENCE [LARGE SCALE GENOMIC DNA]</scope>
    <source>
        <strain evidence="6">DX-1</strain>
    </source>
</reference>
<dbReference type="SUPFAM" id="SSF48498">
    <property type="entry name" value="Tetracyclin repressor-like, C-terminal domain"/>
    <property type="match status" value="1"/>
</dbReference>
<dbReference type="OrthoDB" id="9795011at2"/>
<evidence type="ECO:0000256" key="3">
    <source>
        <dbReference type="ARBA" id="ARBA00023163"/>
    </source>
</evidence>
<evidence type="ECO:0000256" key="4">
    <source>
        <dbReference type="PROSITE-ProRule" id="PRU00335"/>
    </source>
</evidence>
<feature type="domain" description="HTH tetR-type" evidence="5">
    <location>
        <begin position="24"/>
        <end position="83"/>
    </location>
</feature>
<organism evidence="6 7">
    <name type="scientific">Rhodopseudomonas palustris (strain DX-1)</name>
    <dbReference type="NCBI Taxonomy" id="652103"/>
    <lineage>
        <taxon>Bacteria</taxon>
        <taxon>Pseudomonadati</taxon>
        <taxon>Pseudomonadota</taxon>
        <taxon>Alphaproteobacteria</taxon>
        <taxon>Hyphomicrobiales</taxon>
        <taxon>Nitrobacteraceae</taxon>
        <taxon>Rhodopseudomonas</taxon>
    </lineage>
</organism>
<dbReference type="Pfam" id="PF00440">
    <property type="entry name" value="TetR_N"/>
    <property type="match status" value="1"/>
</dbReference>
<dbReference type="STRING" id="652103.Rpdx1_1069"/>